<dbReference type="SUPFAM" id="SSF56204">
    <property type="entry name" value="Hect, E3 ligase catalytic domain"/>
    <property type="match status" value="1"/>
</dbReference>
<dbReference type="EC" id="2.3.2.26" evidence="3"/>
<keyword evidence="4" id="KW-0808">Transferase</keyword>
<dbReference type="FunFam" id="3.90.1750.10:FF:000079">
    <property type="entry name" value="E3 ubiquitin-protein ligase"/>
    <property type="match status" value="1"/>
</dbReference>
<evidence type="ECO:0000256" key="4">
    <source>
        <dbReference type="ARBA" id="ARBA00022679"/>
    </source>
</evidence>
<feature type="domain" description="HECT" evidence="7">
    <location>
        <begin position="1650"/>
        <end position="1980"/>
    </location>
</feature>
<comment type="caution">
    <text evidence="8">The sequence shown here is derived from an EMBL/GenBank/DDBJ whole genome shotgun (WGS) entry which is preliminary data.</text>
</comment>
<dbReference type="GO" id="GO:0006511">
    <property type="term" value="P:ubiquitin-dependent protein catabolic process"/>
    <property type="evidence" value="ECO:0007669"/>
    <property type="project" value="TreeGrafter"/>
</dbReference>
<dbReference type="RefSeq" id="XP_068363179.1">
    <property type="nucleotide sequence ID" value="XM_068501628.1"/>
</dbReference>
<dbReference type="Pfam" id="PF00632">
    <property type="entry name" value="HECT"/>
    <property type="match status" value="1"/>
</dbReference>
<dbReference type="GO" id="GO:0061630">
    <property type="term" value="F:ubiquitin protein ligase activity"/>
    <property type="evidence" value="ECO:0007669"/>
    <property type="project" value="UniProtKB-EC"/>
</dbReference>
<evidence type="ECO:0000256" key="5">
    <source>
        <dbReference type="ARBA" id="ARBA00022786"/>
    </source>
</evidence>
<organism evidence="8 9">
    <name type="scientific">Tritrichomonas foetus</name>
    <dbReference type="NCBI Taxonomy" id="1144522"/>
    <lineage>
        <taxon>Eukaryota</taxon>
        <taxon>Metamonada</taxon>
        <taxon>Parabasalia</taxon>
        <taxon>Tritrichomonadida</taxon>
        <taxon>Tritrichomonadidae</taxon>
        <taxon>Tritrichomonas</taxon>
    </lineage>
</organism>
<dbReference type="PANTHER" id="PTHR11254:SF67">
    <property type="entry name" value="E3 UBIQUITIN-PROTEIN LIGASE HUWE1"/>
    <property type="match status" value="1"/>
</dbReference>
<dbReference type="Gene3D" id="3.90.1750.10">
    <property type="entry name" value="Hect, E3 ligase catalytic domains"/>
    <property type="match status" value="1"/>
</dbReference>
<evidence type="ECO:0000256" key="6">
    <source>
        <dbReference type="PROSITE-ProRule" id="PRU00104"/>
    </source>
</evidence>
<sequence length="1980" mass="226311">MERSLLFESSVMFENSTVVDRIRQSLIDISIDPPSEEEVQDLLNEAISYLDKEIPKEAAFDLFSLISACFSHYPSQLSNTFIQFFENCKKNENHIIVTAQVLAELLQHDPVPQLPDYHSFVSESLSQILPQLQNSEASSMKLFGYEIPASCEINLVFNLLLSSKLTDQIVVDFSPFVFTNKLLRTNKLTSILISNIYKNDLFRSLPEELNSNVLFLSLLSNDELLITIKNLKDEFFTNNLKTLEESCIKRKSAELNLELINRCISLNGNLTNIQKILEPLKANDLTSEIWAFLKTFDFRLPDHIASEIKEFPDPTFALKIMPKASQIPEAILSQALMETSDFHVYEYVLSNELVNPTLATVEFWIHLISVFPENEQIQRKTFSQFAQCFQANIRDNISDILDSIILADFPPKQQALLFLSRLMTSFSGDYFSSYASEENTKKILSHLTTAPLPLFWSIIYNQKAVYDLLMEKKSPLLMLGYAAICKSMRKRPQITEVDILPQTDESFHQIFEYISKERNSGDSSFFDVDKMDDPALSFIACALVFSTAELAHRQRNEEPAIKVNGLTKENLLPFICIICEFVNNNDSAYTLKAIISLFKQDGIFELKNKSFEYSANNNSPIITVSLNNLVLFLRKFSISRAGCKLQANILNQLIPLLLRDEYPADKKSLIRLIHQVSVEPSDSIDFHEMRRQLAHRTQISEDIIGLFTKYQEELFAYLFSNAELVMEACEKTPLNLSLFNKEKIQKTVLEAIQVADPAKVTNTIRFLEQCCRAFPKLDKIENTEPLINALKLSIENEKWTECSSICKFMQENSLNKELLEFIDQPIQDSIKISVLKKIPVEEISFDILLPLLINVPHPEESNILLDILTKKVMDEDTKTNHILFLLEKIPDKFSFTADLMMHMFYHEFVIYGDTMINALHKVYVMPPGTTTFILKANPDPMAPLSDYSLSIVNKLLDIAAENSSYQAFVWLKCLANGFPFLFNQNPQRIFDVVLATFDSLGSVLTASNDFVPTTSYSVFAALSFITFALFSPIILDAFATFFFDNFSTFSDNQLLGLLLILRSLYCTKSIQHVLTALMMKYNWPELITEVLERERESNLVKENLFMNIFSITSMFYRSLNQFTQSMAVTADELQNIENPFQVTFDNTITILPTVTRKMPFSFLLLPNHVASACEKFLDRIAYDKYRNMPHRQPQGRLDKLHDFAKNSQKPYDGPLPAGTDREAFQLLPLKLQSTILHHHLPQVPQLTSAMERVLVSQPTWVCNWLKRPSSLLVLPEHYAILTQVLTDLNQLNGVEDELQSDDATLLLFCQPTLYEDLTRIIENSKKEEYMPSLFTVFSELSKNGTAMLSLLEYISQHLLAANQASLRHLLKVLLVMSKSQDFKANFPDICAPSVLDVVCAPENRIQSSFLVAAANLFSQLGDEIPNRVVHLIGFMFLCGNQKIIPSALDLCAKLNDQKRENVMIYVQNAFDRAIVNYKPGQSSSEISEFLKRFPIVATARQPQMLNLLQQLLSNYHKCSLGLIGHLFNVLAPHRNRSQSIRLSDSITFDPHHPRPKSMTIPPSILQQAPEFWKVFEEHRKMINNIIQRDPHRLKHEFKFLLEYPELTDFSVRVAFFHDSMSEIISSGNLDLVIRRQNILTDSFLRLHNCKPRDLLKNIHVKFIGEAGYDAGGLRRDWFTQLVKEMFNPNYALFIPSANKRSNQPNPSSYVNNDHIEYFRFAGLIIARALIDGVNLDAHLTTSFCKHILQTPVSLRDVEDVDESLHQSLQWMLQNDVEPLEMYFTADVDDLGQHKTIDLKPNGSNIKLTNENKDEFVSLMVDHRLKGAISSQVRAFCEGFNTLIPPEEIRRFSPNELDLLICGIPEIDVADLQKYTELQRPYTADHPVIKFFFDAISKWDNENLAKLLLFITGSSQVPINGFKAFKDMNQPITIAPGGGKERLPAAHTCFNTLDLPEYDSEADLNQKLMFAIQECNSFGFI</sequence>
<keyword evidence="9" id="KW-1185">Reference proteome</keyword>
<dbReference type="CDD" id="cd00078">
    <property type="entry name" value="HECTc"/>
    <property type="match status" value="1"/>
</dbReference>
<dbReference type="Gene3D" id="3.30.2410.10">
    <property type="entry name" value="Hect, E3 ligase catalytic domain"/>
    <property type="match status" value="1"/>
</dbReference>
<dbReference type="VEuPathDB" id="TrichDB:TRFO_20849"/>
<dbReference type="SUPFAM" id="SSF48371">
    <property type="entry name" value="ARM repeat"/>
    <property type="match status" value="1"/>
</dbReference>
<dbReference type="InterPro" id="IPR000569">
    <property type="entry name" value="HECT_dom"/>
</dbReference>
<reference evidence="8" key="1">
    <citation type="submission" date="2016-10" db="EMBL/GenBank/DDBJ databases">
        <authorList>
            <person name="Benchimol M."/>
            <person name="Almeida L.G."/>
            <person name="Vasconcelos A.T."/>
            <person name="Perreira-Neves A."/>
            <person name="Rosa I.A."/>
            <person name="Tasca T."/>
            <person name="Bogo M.R."/>
            <person name="de Souza W."/>
        </authorList>
    </citation>
    <scope>NUCLEOTIDE SEQUENCE [LARGE SCALE GENOMIC DNA]</scope>
    <source>
        <strain evidence="8">K</strain>
    </source>
</reference>
<dbReference type="PANTHER" id="PTHR11254">
    <property type="entry name" value="HECT DOMAIN UBIQUITIN-PROTEIN LIGASE"/>
    <property type="match status" value="1"/>
</dbReference>
<evidence type="ECO:0000256" key="3">
    <source>
        <dbReference type="ARBA" id="ARBA00012485"/>
    </source>
</evidence>
<evidence type="ECO:0000259" key="7">
    <source>
        <dbReference type="PROSITE" id="PS50237"/>
    </source>
</evidence>
<evidence type="ECO:0000256" key="1">
    <source>
        <dbReference type="ARBA" id="ARBA00000885"/>
    </source>
</evidence>
<evidence type="ECO:0000256" key="2">
    <source>
        <dbReference type="ARBA" id="ARBA00004906"/>
    </source>
</evidence>
<protein>
    <recommendedName>
        <fullName evidence="3">HECT-type E3 ubiquitin transferase</fullName>
        <ecNumber evidence="3">2.3.2.26</ecNumber>
    </recommendedName>
</protein>
<dbReference type="GeneID" id="94836332"/>
<feature type="active site" description="Glycyl thioester intermediate" evidence="6">
    <location>
        <position position="1948"/>
    </location>
</feature>
<accession>A0A1J4KFN9</accession>
<dbReference type="GO" id="GO:0005737">
    <property type="term" value="C:cytoplasm"/>
    <property type="evidence" value="ECO:0007669"/>
    <property type="project" value="UniProtKB-ARBA"/>
</dbReference>
<gene>
    <name evidence="8" type="ORF">TRFO_20849</name>
</gene>
<keyword evidence="5 6" id="KW-0833">Ubl conjugation pathway</keyword>
<dbReference type="Proteomes" id="UP000179807">
    <property type="component" value="Unassembled WGS sequence"/>
</dbReference>
<proteinExistence type="predicted"/>
<dbReference type="InterPro" id="IPR035983">
    <property type="entry name" value="Hect_E3_ubiquitin_ligase"/>
</dbReference>
<dbReference type="SMART" id="SM00119">
    <property type="entry name" value="HECTc"/>
    <property type="match status" value="1"/>
</dbReference>
<dbReference type="InterPro" id="IPR050409">
    <property type="entry name" value="E3_ubiq-protein_ligase"/>
</dbReference>
<dbReference type="PROSITE" id="PS50237">
    <property type="entry name" value="HECT"/>
    <property type="match status" value="1"/>
</dbReference>
<dbReference type="OrthoDB" id="8068875at2759"/>
<dbReference type="GO" id="GO:0000209">
    <property type="term" value="P:protein polyubiquitination"/>
    <property type="evidence" value="ECO:0007669"/>
    <property type="project" value="TreeGrafter"/>
</dbReference>
<evidence type="ECO:0000313" key="9">
    <source>
        <dbReference type="Proteomes" id="UP000179807"/>
    </source>
</evidence>
<comment type="pathway">
    <text evidence="2">Protein modification; protein ubiquitination.</text>
</comment>
<dbReference type="EMBL" id="MLAK01000623">
    <property type="protein sequence ID" value="OHT10043.1"/>
    <property type="molecule type" value="Genomic_DNA"/>
</dbReference>
<dbReference type="FunFam" id="3.30.2160.10:FF:000001">
    <property type="entry name" value="E3 ubiquitin-protein ligase NEDD4-like"/>
    <property type="match status" value="1"/>
</dbReference>
<dbReference type="InterPro" id="IPR016024">
    <property type="entry name" value="ARM-type_fold"/>
</dbReference>
<comment type="catalytic activity">
    <reaction evidence="1">
        <text>S-ubiquitinyl-[E2 ubiquitin-conjugating enzyme]-L-cysteine + [acceptor protein]-L-lysine = [E2 ubiquitin-conjugating enzyme]-L-cysteine + N(6)-ubiquitinyl-[acceptor protein]-L-lysine.</text>
        <dbReference type="EC" id="2.3.2.26"/>
    </reaction>
</comment>
<name>A0A1J4KFN9_9EUKA</name>
<dbReference type="Gene3D" id="3.30.2160.10">
    <property type="entry name" value="Hect, E3 ligase catalytic domain"/>
    <property type="match status" value="1"/>
</dbReference>
<evidence type="ECO:0000313" key="8">
    <source>
        <dbReference type="EMBL" id="OHT10043.1"/>
    </source>
</evidence>